<evidence type="ECO:0000313" key="3">
    <source>
        <dbReference type="Proteomes" id="UP000293519"/>
    </source>
</evidence>
<reference evidence="2 3" key="1">
    <citation type="journal article" date="2015" name="Stand. Genomic Sci.">
        <title>Genomic Encyclopedia of Bacterial and Archaeal Type Strains, Phase III: the genomes of soil and plant-associated and newly described type strains.</title>
        <authorList>
            <person name="Whitman W.B."/>
            <person name="Woyke T."/>
            <person name="Klenk H.P."/>
            <person name="Zhou Y."/>
            <person name="Lilburn T.G."/>
            <person name="Beck B.J."/>
            <person name="De Vos P."/>
            <person name="Vandamme P."/>
            <person name="Eisen J.A."/>
            <person name="Garrity G."/>
            <person name="Hugenholtz P."/>
            <person name="Kyrpides N.C."/>
        </authorList>
    </citation>
    <scope>NUCLEOTIDE SEQUENCE [LARGE SCALE GENOMIC DNA]</scope>
    <source>
        <strain evidence="2 3">CV2</strain>
    </source>
</reference>
<dbReference type="EMBL" id="SGWW01000003">
    <property type="protein sequence ID" value="RZS56247.1"/>
    <property type="molecule type" value="Genomic_DNA"/>
</dbReference>
<name>A0A4Q7LQ72_9MICO</name>
<protein>
    <recommendedName>
        <fullName evidence="4">DNA helicase</fullName>
    </recommendedName>
</protein>
<dbReference type="Proteomes" id="UP000293519">
    <property type="component" value="Unassembled WGS sequence"/>
</dbReference>
<comment type="caution">
    <text evidence="2">The sequence shown here is derived from an EMBL/GenBank/DDBJ whole genome shotgun (WGS) entry which is preliminary data.</text>
</comment>
<dbReference type="RefSeq" id="WP_130485516.1">
    <property type="nucleotide sequence ID" value="NZ_SGWW01000003.1"/>
</dbReference>
<gene>
    <name evidence="2" type="ORF">EV141_1702</name>
</gene>
<evidence type="ECO:0008006" key="4">
    <source>
        <dbReference type="Google" id="ProtNLM"/>
    </source>
</evidence>
<organism evidence="2 3">
    <name type="scientific">Microcella putealis</name>
    <dbReference type="NCBI Taxonomy" id="337005"/>
    <lineage>
        <taxon>Bacteria</taxon>
        <taxon>Bacillati</taxon>
        <taxon>Actinomycetota</taxon>
        <taxon>Actinomycetes</taxon>
        <taxon>Micrococcales</taxon>
        <taxon>Microbacteriaceae</taxon>
        <taxon>Microcella</taxon>
    </lineage>
</organism>
<keyword evidence="1" id="KW-0472">Membrane</keyword>
<feature type="transmembrane region" description="Helical" evidence="1">
    <location>
        <begin position="147"/>
        <end position="165"/>
    </location>
</feature>
<evidence type="ECO:0000313" key="2">
    <source>
        <dbReference type="EMBL" id="RZS56247.1"/>
    </source>
</evidence>
<keyword evidence="3" id="KW-1185">Reference proteome</keyword>
<keyword evidence="1" id="KW-1133">Transmembrane helix</keyword>
<dbReference type="OrthoDB" id="5123379at2"/>
<proteinExistence type="predicted"/>
<dbReference type="AlphaFoldDB" id="A0A4Q7LQ72"/>
<evidence type="ECO:0000256" key="1">
    <source>
        <dbReference type="SAM" id="Phobius"/>
    </source>
</evidence>
<keyword evidence="1" id="KW-0812">Transmembrane</keyword>
<accession>A0A4Q7LQ72</accession>
<sequence length="186" mass="19770">MGLSRKSRRSLKKLRGNAGDLWSEQREVLDHAAAVLREASKQTGEIAKRDVAPRVKSTYEKRVQPGVNAGVGAVRSAADHTKTTWNRAVIPAVTGAIGATLAVIDVARDNGRVAIHEASRASRELGTRAGQKLGIIEVKPTPGPGRYIAIAFGVIAVAGVAYAAYQTLRADDDLWVDDEPVEAPVA</sequence>